<dbReference type="PANTHER" id="PTHR43758">
    <property type="entry name" value="7,8-DIHYDRO-8-OXOGUANINE TRIPHOSPHATASE"/>
    <property type="match status" value="1"/>
</dbReference>
<dbReference type="GO" id="GO:0005737">
    <property type="term" value="C:cytoplasm"/>
    <property type="evidence" value="ECO:0007669"/>
    <property type="project" value="TreeGrafter"/>
</dbReference>
<evidence type="ECO:0000256" key="12">
    <source>
        <dbReference type="ARBA" id="ARBA00026218"/>
    </source>
</evidence>
<evidence type="ECO:0000256" key="21">
    <source>
        <dbReference type="ARBA" id="ARBA00053094"/>
    </source>
</evidence>
<dbReference type="EC" id="3.6.1.56" evidence="11"/>
<comment type="catalytic activity">
    <reaction evidence="8">
        <text>2-oxo-dATP + H2O = 2-oxo-dAMP + diphosphate + H(+)</text>
        <dbReference type="Rhea" id="RHEA:31583"/>
        <dbReference type="ChEBI" id="CHEBI:15377"/>
        <dbReference type="ChEBI" id="CHEBI:15378"/>
        <dbReference type="ChEBI" id="CHEBI:33019"/>
        <dbReference type="ChEBI" id="CHEBI:63212"/>
        <dbReference type="ChEBI" id="CHEBI:77897"/>
        <dbReference type="EC" id="3.6.1.56"/>
    </reaction>
    <physiologicalReaction direction="left-to-right" evidence="8">
        <dbReference type="Rhea" id="RHEA:31584"/>
    </physiologicalReaction>
</comment>
<dbReference type="PANTHER" id="PTHR43758:SF2">
    <property type="entry name" value="OXIDIZED PURINE NUCLEOSIDE TRIPHOSPHATE HYDROLASE"/>
    <property type="match status" value="1"/>
</dbReference>
<keyword evidence="5" id="KW-0378">Hydrolase</keyword>
<dbReference type="InterPro" id="IPR000086">
    <property type="entry name" value="NUDIX_hydrolase_dom"/>
</dbReference>
<accession>F4PWT1</accession>
<evidence type="ECO:0000256" key="19">
    <source>
        <dbReference type="ARBA" id="ARBA00048894"/>
    </source>
</evidence>
<dbReference type="STRING" id="1054147.F4PWT1"/>
<comment type="catalytic activity">
    <reaction evidence="18">
        <text>N(6)-methyl-ATP + H2O = N(6)-methyl-AMP + diphosphate + H(+)</text>
        <dbReference type="Rhea" id="RHEA:67608"/>
        <dbReference type="ChEBI" id="CHEBI:15377"/>
        <dbReference type="ChEBI" id="CHEBI:15378"/>
        <dbReference type="ChEBI" id="CHEBI:33019"/>
        <dbReference type="ChEBI" id="CHEBI:144842"/>
        <dbReference type="ChEBI" id="CHEBI:172873"/>
    </reaction>
    <physiologicalReaction direction="left-to-right" evidence="18">
        <dbReference type="Rhea" id="RHEA:67609"/>
    </physiologicalReaction>
</comment>
<dbReference type="GO" id="GO:0046872">
    <property type="term" value="F:metal ion binding"/>
    <property type="evidence" value="ECO:0007669"/>
    <property type="project" value="UniProtKB-KW"/>
</dbReference>
<feature type="domain" description="Nudix hydrolase" evidence="22">
    <location>
        <begin position="1"/>
        <end position="132"/>
    </location>
</feature>
<evidence type="ECO:0000259" key="22">
    <source>
        <dbReference type="PROSITE" id="PS51462"/>
    </source>
</evidence>
<organism evidence="23 24">
    <name type="scientific">Cavenderia fasciculata</name>
    <name type="common">Slime mold</name>
    <name type="synonym">Dictyostelium fasciculatum</name>
    <dbReference type="NCBI Taxonomy" id="261658"/>
    <lineage>
        <taxon>Eukaryota</taxon>
        <taxon>Amoebozoa</taxon>
        <taxon>Evosea</taxon>
        <taxon>Eumycetozoa</taxon>
        <taxon>Dictyostelia</taxon>
        <taxon>Acytosteliales</taxon>
        <taxon>Cavenderiaceae</taxon>
        <taxon>Cavenderia</taxon>
    </lineage>
</organism>
<evidence type="ECO:0000256" key="7">
    <source>
        <dbReference type="ARBA" id="ARBA00024448"/>
    </source>
</evidence>
<proteinExistence type="inferred from homology"/>
<sequence length="170" mass="19806">MLRTNLCFFIDNSSTPRRLLLGLKKKGFGKGRWNGIGGKKTDDETIDESAIRECVEEVGLKPTNLVKRGELQYYYKNQKHMNTHCTIYTIDMWTGDLIESDEMSPKWWNLDSDSNSDNTDPLPYDLMWDDMKVWFPSFINSDFKTATTTPTKFTSTNFYFDENDNLISHN</sequence>
<evidence type="ECO:0000256" key="2">
    <source>
        <dbReference type="ARBA" id="ARBA00005582"/>
    </source>
</evidence>
<keyword evidence="4" id="KW-0479">Metal-binding</keyword>
<comment type="function">
    <text evidence="21">Oxidized purine nucleoside triphosphate hydrolase which is a prominent sanitizer of the oxidized nucleotide pool. Catalyzes the hydrolysis of 2-oxo-dATP (2-hydroxy-dATP) into 2-oxo-dAMP. Also has a significant hydrolase activity toward 2-oxo-ATP, 8-oxo-dGTP and 8-oxo-dATP. Through the hydrolysis of oxidized purine nucleoside triphosphates, prevents their incorporation into DNA and the subsequent transversions A:T to C:G and G:C to T:A. Also catalyzes the hydrolysis of methylated purine nucleoside triphosphate preventing their integration into DNA. Through this antimutagenic activity protects cells from oxidative stress.</text>
</comment>
<evidence type="ECO:0000256" key="1">
    <source>
        <dbReference type="ARBA" id="ARBA00001946"/>
    </source>
</evidence>
<evidence type="ECO:0000256" key="16">
    <source>
        <dbReference type="ARBA" id="ARBA00031927"/>
    </source>
</evidence>
<evidence type="ECO:0000256" key="9">
    <source>
        <dbReference type="ARBA" id="ARBA00024486"/>
    </source>
</evidence>
<dbReference type="SUPFAM" id="SSF55811">
    <property type="entry name" value="Nudix"/>
    <property type="match status" value="1"/>
</dbReference>
<dbReference type="GO" id="GO:0008413">
    <property type="term" value="F:8-oxo-7,8-dihydroguanosine triphosphate pyrophosphatase activity"/>
    <property type="evidence" value="ECO:0007669"/>
    <property type="project" value="InterPro"/>
</dbReference>
<dbReference type="Proteomes" id="UP000007797">
    <property type="component" value="Unassembled WGS sequence"/>
</dbReference>
<comment type="similarity">
    <text evidence="2">Belongs to the Nudix hydrolase family.</text>
</comment>
<dbReference type="RefSeq" id="XP_004367428.1">
    <property type="nucleotide sequence ID" value="XM_004367371.1"/>
</dbReference>
<evidence type="ECO:0000256" key="13">
    <source>
        <dbReference type="ARBA" id="ARBA00029673"/>
    </source>
</evidence>
<keyword evidence="24" id="KW-1185">Reference proteome</keyword>
<comment type="catalytic activity">
    <reaction evidence="7">
        <text>8-oxo-dATP + H2O = 8-oxo-dAMP + diphosphate + H(+)</text>
        <dbReference type="Rhea" id="RHEA:65396"/>
        <dbReference type="ChEBI" id="CHEBI:15377"/>
        <dbReference type="ChEBI" id="CHEBI:15378"/>
        <dbReference type="ChEBI" id="CHEBI:33019"/>
        <dbReference type="ChEBI" id="CHEBI:71361"/>
        <dbReference type="ChEBI" id="CHEBI:172871"/>
    </reaction>
    <physiologicalReaction direction="left-to-right" evidence="7">
        <dbReference type="Rhea" id="RHEA:65397"/>
    </physiologicalReaction>
</comment>
<evidence type="ECO:0000256" key="5">
    <source>
        <dbReference type="ARBA" id="ARBA00022801"/>
    </source>
</evidence>
<dbReference type="GO" id="GO:0008828">
    <property type="term" value="F:dATP diphosphatase activity"/>
    <property type="evidence" value="ECO:0007669"/>
    <property type="project" value="UniProtKB-EC"/>
</dbReference>
<evidence type="ECO:0000256" key="14">
    <source>
        <dbReference type="ARBA" id="ARBA00030634"/>
    </source>
</evidence>
<dbReference type="PRINTS" id="PR01403">
    <property type="entry name" value="8OXTPHPHTASE"/>
</dbReference>
<dbReference type="EMBL" id="GL883013">
    <property type="protein sequence ID" value="EGG20445.1"/>
    <property type="molecule type" value="Genomic_DNA"/>
</dbReference>
<comment type="catalytic activity">
    <reaction evidence="9">
        <text>8-oxo-dGTP + H2O = 8-oxo-dGMP + diphosphate + H(+)</text>
        <dbReference type="Rhea" id="RHEA:31575"/>
        <dbReference type="ChEBI" id="CHEBI:15377"/>
        <dbReference type="ChEBI" id="CHEBI:15378"/>
        <dbReference type="ChEBI" id="CHEBI:33019"/>
        <dbReference type="ChEBI" id="CHEBI:63224"/>
        <dbReference type="ChEBI" id="CHEBI:77896"/>
    </reaction>
    <physiologicalReaction direction="left-to-right" evidence="9">
        <dbReference type="Rhea" id="RHEA:31576"/>
    </physiologicalReaction>
</comment>
<comment type="catalytic activity">
    <reaction evidence="20">
        <text>N(6)-methyl-dATP + H2O = N(6)-methyl-dAMP + diphosphate + H(+)</text>
        <dbReference type="Rhea" id="RHEA:67604"/>
        <dbReference type="ChEBI" id="CHEBI:15377"/>
        <dbReference type="ChEBI" id="CHEBI:15378"/>
        <dbReference type="ChEBI" id="CHEBI:33019"/>
        <dbReference type="ChEBI" id="CHEBI:169976"/>
        <dbReference type="ChEBI" id="CHEBI:172872"/>
    </reaction>
    <physiologicalReaction direction="left-to-right" evidence="20">
        <dbReference type="Rhea" id="RHEA:67605"/>
    </physiologicalReaction>
</comment>
<dbReference type="PROSITE" id="PS51462">
    <property type="entry name" value="NUDIX"/>
    <property type="match status" value="1"/>
</dbReference>
<dbReference type="KEGG" id="dfa:DFA_07569"/>
<evidence type="ECO:0000256" key="10">
    <source>
        <dbReference type="ARBA" id="ARBA00024596"/>
    </source>
</evidence>
<dbReference type="Pfam" id="PF00293">
    <property type="entry name" value="NUDIX"/>
    <property type="match status" value="1"/>
</dbReference>
<evidence type="ECO:0000256" key="4">
    <source>
        <dbReference type="ARBA" id="ARBA00022723"/>
    </source>
</evidence>
<evidence type="ECO:0000256" key="6">
    <source>
        <dbReference type="ARBA" id="ARBA00022842"/>
    </source>
</evidence>
<dbReference type="AlphaFoldDB" id="F4PWT1"/>
<dbReference type="OMA" id="NTHCTIY"/>
<evidence type="ECO:0000256" key="8">
    <source>
        <dbReference type="ARBA" id="ARBA00024459"/>
    </source>
</evidence>
<evidence type="ECO:0000313" key="24">
    <source>
        <dbReference type="Proteomes" id="UP000007797"/>
    </source>
</evidence>
<dbReference type="InterPro" id="IPR015797">
    <property type="entry name" value="NUDIX_hydrolase-like_dom_sf"/>
</dbReference>
<evidence type="ECO:0000256" key="17">
    <source>
        <dbReference type="ARBA" id="ARBA00032071"/>
    </source>
</evidence>
<dbReference type="GeneID" id="14872008"/>
<dbReference type="InterPro" id="IPR003563">
    <property type="entry name" value="8ODP"/>
</dbReference>
<dbReference type="CDD" id="cd03427">
    <property type="entry name" value="NUDIX_MTH1_Nudt1"/>
    <property type="match status" value="1"/>
</dbReference>
<reference evidence="24" key="1">
    <citation type="journal article" date="2011" name="Genome Res.">
        <title>Phylogeny-wide analysis of social amoeba genomes highlights ancient origins for complex intercellular communication.</title>
        <authorList>
            <person name="Heidel A.J."/>
            <person name="Lawal H.M."/>
            <person name="Felder M."/>
            <person name="Schilde C."/>
            <person name="Helps N.R."/>
            <person name="Tunggal B."/>
            <person name="Rivero F."/>
            <person name="John U."/>
            <person name="Schleicher M."/>
            <person name="Eichinger L."/>
            <person name="Platzer M."/>
            <person name="Noegel A.A."/>
            <person name="Schaap P."/>
            <person name="Gloeckner G."/>
        </authorList>
    </citation>
    <scope>NUCLEOTIDE SEQUENCE [LARGE SCALE GENOMIC DNA]</scope>
    <source>
        <strain evidence="24">SH3</strain>
    </source>
</reference>
<evidence type="ECO:0000256" key="20">
    <source>
        <dbReference type="ARBA" id="ARBA00049032"/>
    </source>
</evidence>
<dbReference type="GO" id="GO:0042262">
    <property type="term" value="P:DNA protection"/>
    <property type="evidence" value="ECO:0007669"/>
    <property type="project" value="InterPro"/>
</dbReference>
<comment type="subunit">
    <text evidence="3">Monomer.</text>
</comment>
<name>F4PWT1_CACFS</name>
<comment type="catalytic activity">
    <reaction evidence="19">
        <text>O(6)-methyl-dGTP + H2O = O(6)-methyl-dGMP + diphosphate + H(+)</text>
        <dbReference type="Rhea" id="RHEA:67600"/>
        <dbReference type="ChEBI" id="CHEBI:15377"/>
        <dbReference type="ChEBI" id="CHEBI:15378"/>
        <dbReference type="ChEBI" id="CHEBI:33019"/>
        <dbReference type="ChEBI" id="CHEBI:169974"/>
        <dbReference type="ChEBI" id="CHEBI:169975"/>
    </reaction>
    <physiologicalReaction direction="left-to-right" evidence="19">
        <dbReference type="Rhea" id="RHEA:67601"/>
    </physiologicalReaction>
</comment>
<evidence type="ECO:0000256" key="15">
    <source>
        <dbReference type="ARBA" id="ARBA00030682"/>
    </source>
</evidence>
<dbReference type="Gene3D" id="3.90.79.10">
    <property type="entry name" value="Nucleoside Triphosphate Pyrophosphohydrolase"/>
    <property type="match status" value="1"/>
</dbReference>
<evidence type="ECO:0000313" key="23">
    <source>
        <dbReference type="EMBL" id="EGG20445.1"/>
    </source>
</evidence>
<evidence type="ECO:0000256" key="18">
    <source>
        <dbReference type="ARBA" id="ARBA00048002"/>
    </source>
</evidence>
<dbReference type="OrthoDB" id="30619at2759"/>
<evidence type="ECO:0000256" key="11">
    <source>
        <dbReference type="ARBA" id="ARBA00026103"/>
    </source>
</evidence>
<gene>
    <name evidence="23" type="ORF">DFA_07569</name>
</gene>
<comment type="catalytic activity">
    <reaction evidence="10">
        <text>2-oxo-ATP + H2O = 2-oxo-AMP + diphosphate + H(+)</text>
        <dbReference type="Rhea" id="RHEA:67392"/>
        <dbReference type="ChEBI" id="CHEBI:15377"/>
        <dbReference type="ChEBI" id="CHEBI:15378"/>
        <dbReference type="ChEBI" id="CHEBI:33019"/>
        <dbReference type="ChEBI" id="CHEBI:71395"/>
        <dbReference type="ChEBI" id="CHEBI:172878"/>
    </reaction>
    <physiologicalReaction direction="left-to-right" evidence="10">
        <dbReference type="Rhea" id="RHEA:67393"/>
    </physiologicalReaction>
</comment>
<keyword evidence="6" id="KW-0460">Magnesium</keyword>
<comment type="cofactor">
    <cofactor evidence="1">
        <name>Mg(2+)</name>
        <dbReference type="ChEBI" id="CHEBI:18420"/>
    </cofactor>
</comment>
<protein>
    <recommendedName>
        <fullName evidence="12">Oxidized purine nucleoside triphosphate hydrolase</fullName>
        <ecNumber evidence="11">3.6.1.56</ecNumber>
    </recommendedName>
    <alternativeName>
        <fullName evidence="16">2-hydroxy-dATP diphosphatase</fullName>
    </alternativeName>
    <alternativeName>
        <fullName evidence="15">7,8-dihydro-8-oxoguanine triphosphatase</fullName>
    </alternativeName>
    <alternativeName>
        <fullName evidence="14">8-oxo-dGTPase</fullName>
    </alternativeName>
    <alternativeName>
        <fullName evidence="17">Methylated purine nucleoside triphosphate hydrolase</fullName>
    </alternativeName>
    <alternativeName>
        <fullName evidence="13">Nucleoside diphosphate-linked moiety X motif 1</fullName>
    </alternativeName>
</protein>
<evidence type="ECO:0000256" key="3">
    <source>
        <dbReference type="ARBA" id="ARBA00011245"/>
    </source>
</evidence>